<proteinExistence type="predicted"/>
<comment type="caution">
    <text evidence="1">The sequence shown here is derived from an EMBL/GenBank/DDBJ whole genome shotgun (WGS) entry which is preliminary data.</text>
</comment>
<dbReference type="EMBL" id="JAWDGP010005817">
    <property type="protein sequence ID" value="KAK3751490.1"/>
    <property type="molecule type" value="Genomic_DNA"/>
</dbReference>
<evidence type="ECO:0000313" key="2">
    <source>
        <dbReference type="Proteomes" id="UP001283361"/>
    </source>
</evidence>
<keyword evidence="2" id="KW-1185">Reference proteome</keyword>
<sequence>MVEFVKLTFPVHGHSYMGCDRDFSLIHKKAPAELPSDWFACFRSACTRPTPYNGITMTQDDFFNFSGLLKPHFKAVCPVPSRPIRELYFKRNAPLNWLGAMNSAVLVARGRA</sequence>
<accession>A0AAE0YP85</accession>
<name>A0AAE0YP85_9GAST</name>
<dbReference type="Proteomes" id="UP001283361">
    <property type="component" value="Unassembled WGS sequence"/>
</dbReference>
<reference evidence="1" key="1">
    <citation type="journal article" date="2023" name="G3 (Bethesda)">
        <title>A reference genome for the long-term kleptoplast-retaining sea slug Elysia crispata morphotype clarki.</title>
        <authorList>
            <person name="Eastman K.E."/>
            <person name="Pendleton A.L."/>
            <person name="Shaikh M.A."/>
            <person name="Suttiyut T."/>
            <person name="Ogas R."/>
            <person name="Tomko P."/>
            <person name="Gavelis G."/>
            <person name="Widhalm J.R."/>
            <person name="Wisecaver J.H."/>
        </authorList>
    </citation>
    <scope>NUCLEOTIDE SEQUENCE</scope>
    <source>
        <strain evidence="1">ECLA1</strain>
    </source>
</reference>
<gene>
    <name evidence="1" type="ORF">RRG08_062100</name>
</gene>
<protein>
    <submittedName>
        <fullName evidence="1">Uncharacterized protein</fullName>
    </submittedName>
</protein>
<dbReference type="AlphaFoldDB" id="A0AAE0YP85"/>
<organism evidence="1 2">
    <name type="scientific">Elysia crispata</name>
    <name type="common">lettuce slug</name>
    <dbReference type="NCBI Taxonomy" id="231223"/>
    <lineage>
        <taxon>Eukaryota</taxon>
        <taxon>Metazoa</taxon>
        <taxon>Spiralia</taxon>
        <taxon>Lophotrochozoa</taxon>
        <taxon>Mollusca</taxon>
        <taxon>Gastropoda</taxon>
        <taxon>Heterobranchia</taxon>
        <taxon>Euthyneura</taxon>
        <taxon>Panpulmonata</taxon>
        <taxon>Sacoglossa</taxon>
        <taxon>Placobranchoidea</taxon>
        <taxon>Plakobranchidae</taxon>
        <taxon>Elysia</taxon>
    </lineage>
</organism>
<feature type="non-terminal residue" evidence="1">
    <location>
        <position position="112"/>
    </location>
</feature>
<evidence type="ECO:0000313" key="1">
    <source>
        <dbReference type="EMBL" id="KAK3751490.1"/>
    </source>
</evidence>